<dbReference type="KEGG" id="ela:UCREL1_7062"/>
<dbReference type="AlphaFoldDB" id="M7T808"/>
<sequence length="333" mass="37278">MDPLSAIGLAGNLITFVEFAFKVVGTGSEIASSARGATDRTEEDEKVYRTLNDFASKLKPKPNDLSPTENRPQGGPTRTKTIQAHATALEELAIDCGFKSFGAALKTALGAKKREELEKRLTRFQTLIGLHFFPLLLSLNFETRSDRQDNIPEAHKSTFKWVFSDDEPVIALQDERSAEGSAHFRSWLRSGDGTFWILGKPGAGKSTLMKFITSHKKTVRELRRWSGPKGLVIAKHYFWSIGTAMQKSLKGLLQELLYDILCNCPELIPQVFPDRWQEVKPGRLPPTGKWSTETLLEGLTTLVQYPDIRFKFCAFIDGLDEFAGDHVVCQADR</sequence>
<dbReference type="EMBL" id="KB706750">
    <property type="protein sequence ID" value="EMR65951.1"/>
    <property type="molecule type" value="Genomic_DNA"/>
</dbReference>
<evidence type="ECO:0000313" key="4">
    <source>
        <dbReference type="EMBL" id="EMR65951.1"/>
    </source>
</evidence>
<dbReference type="Proteomes" id="UP000012174">
    <property type="component" value="Unassembled WGS sequence"/>
</dbReference>
<dbReference type="Pfam" id="PF24883">
    <property type="entry name" value="NPHP3_N"/>
    <property type="match status" value="1"/>
</dbReference>
<dbReference type="HOGENOM" id="CLU_834276_0_0_1"/>
<reference evidence="5" key="1">
    <citation type="journal article" date="2013" name="Genome Announc.">
        <title>Draft genome sequence of the grapevine dieback fungus Eutypa lata UCR-EL1.</title>
        <authorList>
            <person name="Blanco-Ulate B."/>
            <person name="Rolshausen P.E."/>
            <person name="Cantu D."/>
        </authorList>
    </citation>
    <scope>NUCLEOTIDE SEQUENCE [LARGE SCALE GENOMIC DNA]</scope>
    <source>
        <strain evidence="5">UCR-EL1</strain>
    </source>
</reference>
<dbReference type="OrthoDB" id="443402at2759"/>
<dbReference type="PANTHER" id="PTHR10039:SF5">
    <property type="entry name" value="NACHT DOMAIN-CONTAINING PROTEIN"/>
    <property type="match status" value="1"/>
</dbReference>
<feature type="region of interest" description="Disordered" evidence="2">
    <location>
        <begin position="57"/>
        <end position="79"/>
    </location>
</feature>
<feature type="compositionally biased region" description="Polar residues" evidence="2">
    <location>
        <begin position="65"/>
        <end position="79"/>
    </location>
</feature>
<gene>
    <name evidence="4" type="ORF">UCREL1_7062</name>
</gene>
<name>M7T808_EUTLA</name>
<proteinExistence type="predicted"/>
<dbReference type="InterPro" id="IPR056884">
    <property type="entry name" value="NPHP3-like_N"/>
</dbReference>
<dbReference type="PANTHER" id="PTHR10039">
    <property type="entry name" value="AMELOGENIN"/>
    <property type="match status" value="1"/>
</dbReference>
<evidence type="ECO:0000259" key="3">
    <source>
        <dbReference type="Pfam" id="PF24883"/>
    </source>
</evidence>
<keyword evidence="5" id="KW-1185">Reference proteome</keyword>
<protein>
    <submittedName>
        <fullName evidence="4">Putative nacht nucleoside triphosphatase protein</fullName>
    </submittedName>
</protein>
<evidence type="ECO:0000313" key="5">
    <source>
        <dbReference type="Proteomes" id="UP000012174"/>
    </source>
</evidence>
<evidence type="ECO:0000256" key="1">
    <source>
        <dbReference type="ARBA" id="ARBA00022737"/>
    </source>
</evidence>
<keyword evidence="1" id="KW-0677">Repeat</keyword>
<evidence type="ECO:0000256" key="2">
    <source>
        <dbReference type="SAM" id="MobiDB-lite"/>
    </source>
</evidence>
<accession>M7T808</accession>
<organism evidence="4 5">
    <name type="scientific">Eutypa lata (strain UCR-EL1)</name>
    <name type="common">Grapevine dieback disease fungus</name>
    <name type="synonym">Eutypa armeniacae</name>
    <dbReference type="NCBI Taxonomy" id="1287681"/>
    <lineage>
        <taxon>Eukaryota</taxon>
        <taxon>Fungi</taxon>
        <taxon>Dikarya</taxon>
        <taxon>Ascomycota</taxon>
        <taxon>Pezizomycotina</taxon>
        <taxon>Sordariomycetes</taxon>
        <taxon>Xylariomycetidae</taxon>
        <taxon>Xylariales</taxon>
        <taxon>Diatrypaceae</taxon>
        <taxon>Eutypa</taxon>
    </lineage>
</organism>
<feature type="domain" description="Nephrocystin 3-like N-terminal" evidence="3">
    <location>
        <begin position="182"/>
        <end position="325"/>
    </location>
</feature>